<name>A0AA87U626_RHIRH</name>
<comment type="caution">
    <text evidence="1">The sequence shown here is derived from an EMBL/GenBank/DDBJ whole genome shotgun (WGS) entry which is preliminary data.</text>
</comment>
<protein>
    <submittedName>
        <fullName evidence="1">Uncharacterized protein</fullName>
    </submittedName>
</protein>
<dbReference type="EMBL" id="BAYX01000001">
    <property type="protein sequence ID" value="GAJ91078.1"/>
    <property type="molecule type" value="Genomic_DNA"/>
</dbReference>
<reference evidence="1 2" key="1">
    <citation type="submission" date="2014-05" db="EMBL/GenBank/DDBJ databases">
        <title>Whole genome shotgun sequence of Rhizobium rhizogenes NBRC 13257.</title>
        <authorList>
            <person name="Katano-Makiyama Y."/>
            <person name="Hosoyama A."/>
            <person name="Hashimoto M."/>
            <person name="Hosoyama Y."/>
            <person name="Noguchi M."/>
            <person name="Tsuchikane K."/>
            <person name="Kimura A."/>
            <person name="Ohji S."/>
            <person name="Ichikawa N."/>
            <person name="Yamazoe A."/>
            <person name="Fujita N."/>
        </authorList>
    </citation>
    <scope>NUCLEOTIDE SEQUENCE [LARGE SCALE GENOMIC DNA]</scope>
    <source>
        <strain evidence="1 2">NBRC 13257</strain>
    </source>
</reference>
<proteinExistence type="predicted"/>
<organism evidence="1 2">
    <name type="scientific">Rhizobium rhizogenes NBRC 13257</name>
    <dbReference type="NCBI Taxonomy" id="1220581"/>
    <lineage>
        <taxon>Bacteria</taxon>
        <taxon>Pseudomonadati</taxon>
        <taxon>Pseudomonadota</taxon>
        <taxon>Alphaproteobacteria</taxon>
        <taxon>Hyphomicrobiales</taxon>
        <taxon>Rhizobiaceae</taxon>
        <taxon>Rhizobium/Agrobacterium group</taxon>
        <taxon>Rhizobium</taxon>
    </lineage>
</organism>
<gene>
    <name evidence="1" type="ORF">RRH01S_01_05500</name>
</gene>
<dbReference type="AlphaFoldDB" id="A0AA87U626"/>
<accession>A0AA87U626</accession>
<evidence type="ECO:0000313" key="1">
    <source>
        <dbReference type="EMBL" id="GAJ91078.1"/>
    </source>
</evidence>
<evidence type="ECO:0000313" key="2">
    <source>
        <dbReference type="Proteomes" id="UP000026941"/>
    </source>
</evidence>
<sequence>MREEYRKHLPDSATKGLTAVIKISAALPSSLLPPLRMRLLAAAIILPLSPLPMAATPAQAAPGSCWSLLQSKFGPQIEKSVNEADPCKKLPGLDRKEKFEVKSLDVCSAPGGVQINARADLACKSHGVLQATVKGQLEASVTVDVGACRITDSHVGISGPIGDLISSVGGMQELARGFAQAKISEICGK</sequence>
<dbReference type="Proteomes" id="UP000026941">
    <property type="component" value="Unassembled WGS sequence"/>
</dbReference>